<feature type="domain" description="SH3b" evidence="3">
    <location>
        <begin position="105"/>
        <end position="167"/>
    </location>
</feature>
<dbReference type="InterPro" id="IPR002508">
    <property type="entry name" value="MurNAc-LAA_cat"/>
</dbReference>
<dbReference type="SMART" id="SM00287">
    <property type="entry name" value="SH3b"/>
    <property type="match status" value="4"/>
</dbReference>
<evidence type="ECO:0000256" key="1">
    <source>
        <dbReference type="ARBA" id="ARBA00022801"/>
    </source>
</evidence>
<dbReference type="Gene3D" id="2.30.30.40">
    <property type="entry name" value="SH3 Domains"/>
    <property type="match status" value="4"/>
</dbReference>
<dbReference type="Proteomes" id="UP001213680">
    <property type="component" value="Chromosome"/>
</dbReference>
<keyword evidence="2" id="KW-0961">Cell wall biogenesis/degradation</keyword>
<evidence type="ECO:0000256" key="2">
    <source>
        <dbReference type="ARBA" id="ARBA00023316"/>
    </source>
</evidence>
<dbReference type="CDD" id="cd02696">
    <property type="entry name" value="MurNAc-LAA"/>
    <property type="match status" value="1"/>
</dbReference>
<dbReference type="PANTHER" id="PTHR30404">
    <property type="entry name" value="N-ACETYLMURAMOYL-L-ALANINE AMIDASE"/>
    <property type="match status" value="1"/>
</dbReference>
<keyword evidence="5" id="KW-1185">Reference proteome</keyword>
<dbReference type="SUPFAM" id="SSF53187">
    <property type="entry name" value="Zn-dependent exopeptidases"/>
    <property type="match status" value="1"/>
</dbReference>
<gene>
    <name evidence="4" type="ORF">PTI97_01980</name>
</gene>
<evidence type="ECO:0000313" key="4">
    <source>
        <dbReference type="EMBL" id="WDH76322.1"/>
    </source>
</evidence>
<dbReference type="Pfam" id="PF01520">
    <property type="entry name" value="Amidase_3"/>
    <property type="match status" value="1"/>
</dbReference>
<feature type="domain" description="SH3b" evidence="3">
    <location>
        <begin position="172"/>
        <end position="234"/>
    </location>
</feature>
<organism evidence="4 5">
    <name type="scientific">Exiguobacterium marinum</name>
    <dbReference type="NCBI Taxonomy" id="273528"/>
    <lineage>
        <taxon>Bacteria</taxon>
        <taxon>Bacillati</taxon>
        <taxon>Bacillota</taxon>
        <taxon>Bacilli</taxon>
        <taxon>Bacillales</taxon>
        <taxon>Bacillales Family XII. Incertae Sedis</taxon>
        <taxon>Exiguobacterium</taxon>
    </lineage>
</organism>
<sequence>MNGLKSSWSLKLLLSSSLALTGAVIVPFQLDSSGIKSTVTEAASTYTTTANLNLRLSAATWSPVLLTIPSGSSVTYISTYGSWYKVSYGGKTGYVSSQYVTVSNTASYYKTTDRLNMRLTAASWSDVVTVIPADATVKYVSRYGSWYKVTFNGKIGYVASAYLTPTSAPIPPSDYYKTTANLNMRLTAASWSDVVTTIPSGATVKYVSRYGSWYKVTFNGKTGYVASDYLTATTTPVTPSSYYETTVNLNMRLSAASWSDVLTVIPAGSVVKYVSRYDSWYKVTYNGKTGYVASEYLKPTTVTTPTDTDGTGKTVVIDAGHGGNDPGAVYGSVYEKVIALDIAKRLAGVLSSTYDYNVKFTRSTDTYLSLEQRVSLNKSYKGDIFVSLHANSSVYNTAHGHEVLVPTSDSYTTNPYISASRSLGSSINKEIASRISTIQNRGVKYQNVYVVGRNVSPSTLVEYGFISNSSDRSYLTNTTYRQRMAEATASGIHQFMRSYY</sequence>
<evidence type="ECO:0000313" key="5">
    <source>
        <dbReference type="Proteomes" id="UP001213680"/>
    </source>
</evidence>
<dbReference type="SUPFAM" id="SSF50044">
    <property type="entry name" value="SH3-domain"/>
    <property type="match status" value="1"/>
</dbReference>
<dbReference type="Gene3D" id="3.40.630.40">
    <property type="entry name" value="Zn-dependent exopeptidases"/>
    <property type="match status" value="1"/>
</dbReference>
<dbReference type="RefSeq" id="WP_274357067.1">
    <property type="nucleotide sequence ID" value="NZ_CP118099.1"/>
</dbReference>
<protein>
    <submittedName>
        <fullName evidence="4">SH3 domain-containing protein</fullName>
    </submittedName>
</protein>
<dbReference type="Pfam" id="PF08239">
    <property type="entry name" value="SH3_3"/>
    <property type="match status" value="4"/>
</dbReference>
<dbReference type="SMART" id="SM00646">
    <property type="entry name" value="Ami_3"/>
    <property type="match status" value="1"/>
</dbReference>
<feature type="domain" description="SH3b" evidence="3">
    <location>
        <begin position="41"/>
        <end position="104"/>
    </location>
</feature>
<dbReference type="PANTHER" id="PTHR30404:SF0">
    <property type="entry name" value="N-ACETYLMURAMOYL-L-ALANINE AMIDASE AMIC"/>
    <property type="match status" value="1"/>
</dbReference>
<dbReference type="InterPro" id="IPR036028">
    <property type="entry name" value="SH3-like_dom_sf"/>
</dbReference>
<dbReference type="EMBL" id="CP118099">
    <property type="protein sequence ID" value="WDH76322.1"/>
    <property type="molecule type" value="Genomic_DNA"/>
</dbReference>
<reference evidence="4 5" key="1">
    <citation type="submission" date="2023-02" db="EMBL/GenBank/DDBJ databases">
        <title>A bacterium isolated from plastisphere.</title>
        <authorList>
            <person name="Sun Y."/>
        </authorList>
    </citation>
    <scope>NUCLEOTIDE SEQUENCE [LARGE SCALE GENOMIC DNA]</scope>
    <source>
        <strain evidence="5">a-1</strain>
    </source>
</reference>
<dbReference type="InterPro" id="IPR050695">
    <property type="entry name" value="N-acetylmuramoyl_amidase_3"/>
</dbReference>
<evidence type="ECO:0000259" key="3">
    <source>
        <dbReference type="PROSITE" id="PS51781"/>
    </source>
</evidence>
<dbReference type="PROSITE" id="PS51781">
    <property type="entry name" value="SH3B"/>
    <property type="match status" value="4"/>
</dbReference>
<feature type="domain" description="SH3b" evidence="3">
    <location>
        <begin position="239"/>
        <end position="301"/>
    </location>
</feature>
<proteinExistence type="predicted"/>
<accession>A0ABY7X127</accession>
<dbReference type="InterPro" id="IPR003646">
    <property type="entry name" value="SH3-like_bac-type"/>
</dbReference>
<name>A0ABY7X127_9BACL</name>
<keyword evidence="1" id="KW-0378">Hydrolase</keyword>